<evidence type="ECO:0000313" key="1">
    <source>
        <dbReference type="EMBL" id="KAI3360199.1"/>
    </source>
</evidence>
<dbReference type="Proteomes" id="UP000831701">
    <property type="component" value="Chromosome 17"/>
</dbReference>
<keyword evidence="2" id="KW-1185">Reference proteome</keyword>
<name>A0ACB8VXA3_9TELE</name>
<feature type="non-terminal residue" evidence="1">
    <location>
        <position position="90"/>
    </location>
</feature>
<organism evidence="1 2">
    <name type="scientific">Scortum barcoo</name>
    <name type="common">barcoo grunter</name>
    <dbReference type="NCBI Taxonomy" id="214431"/>
    <lineage>
        <taxon>Eukaryota</taxon>
        <taxon>Metazoa</taxon>
        <taxon>Chordata</taxon>
        <taxon>Craniata</taxon>
        <taxon>Vertebrata</taxon>
        <taxon>Euteleostomi</taxon>
        <taxon>Actinopterygii</taxon>
        <taxon>Neopterygii</taxon>
        <taxon>Teleostei</taxon>
        <taxon>Neoteleostei</taxon>
        <taxon>Acanthomorphata</taxon>
        <taxon>Eupercaria</taxon>
        <taxon>Centrarchiformes</taxon>
        <taxon>Terapontoidei</taxon>
        <taxon>Terapontidae</taxon>
        <taxon>Scortum</taxon>
    </lineage>
</organism>
<comment type="caution">
    <text evidence="1">The sequence shown here is derived from an EMBL/GenBank/DDBJ whole genome shotgun (WGS) entry which is preliminary data.</text>
</comment>
<protein>
    <submittedName>
        <fullName evidence="1">Uncharacterized protein</fullName>
    </submittedName>
</protein>
<dbReference type="EMBL" id="CM041547">
    <property type="protein sequence ID" value="KAI3360199.1"/>
    <property type="molecule type" value="Genomic_DNA"/>
</dbReference>
<proteinExistence type="predicted"/>
<evidence type="ECO:0000313" key="2">
    <source>
        <dbReference type="Proteomes" id="UP000831701"/>
    </source>
</evidence>
<sequence>MVAKQTVWQGVDEDIQTAKRLNSASGQLRWATNRRCFLAKNESWQFRPSNIISNGVRQSGEGPRLLWRPPLRGIGDRRTSTGLQPPSTLK</sequence>
<reference evidence="1" key="1">
    <citation type="submission" date="2022-04" db="EMBL/GenBank/DDBJ databases">
        <title>Jade perch genome.</title>
        <authorList>
            <person name="Chao B."/>
        </authorList>
    </citation>
    <scope>NUCLEOTIDE SEQUENCE</scope>
    <source>
        <strain evidence="1">CB-2022</strain>
    </source>
</reference>
<accession>A0ACB8VXA3</accession>
<gene>
    <name evidence="1" type="ORF">L3Q82_014522</name>
</gene>